<keyword evidence="2" id="KW-0255">Endonuclease</keyword>
<dbReference type="SUPFAM" id="SSF50199">
    <property type="entry name" value="Staphylococcal nuclease"/>
    <property type="match status" value="1"/>
</dbReference>
<feature type="transmembrane region" description="Helical" evidence="5">
    <location>
        <begin position="59"/>
        <end position="79"/>
    </location>
</feature>
<reference evidence="7 8" key="1">
    <citation type="journal article" date="2017" name="Int. J. Syst. Evol. Microbiol.">
        <title>Bacillus mangrovi sp. nov., isolated from a sediment sample from a mangrove forest.</title>
        <authorList>
            <person name="Gupta V."/>
            <person name="Singh P.K."/>
            <person name="Korpole S."/>
            <person name="Tanuku N.R.S."/>
            <person name="Pinnaka A.K."/>
        </authorList>
    </citation>
    <scope>NUCLEOTIDE SEQUENCE [LARGE SCALE GENOMIC DNA]</scope>
    <source>
        <strain evidence="7 8">KCTC 33872</strain>
    </source>
</reference>
<feature type="compositionally biased region" description="Basic and acidic residues" evidence="4">
    <location>
        <begin position="83"/>
        <end position="115"/>
    </location>
</feature>
<dbReference type="GO" id="GO:0004519">
    <property type="term" value="F:endonuclease activity"/>
    <property type="evidence" value="ECO:0007669"/>
    <property type="project" value="UniProtKB-KW"/>
</dbReference>
<feature type="compositionally biased region" description="Low complexity" evidence="4">
    <location>
        <begin position="116"/>
        <end position="127"/>
    </location>
</feature>
<accession>A0A7X2S5X6</accession>
<name>A0A7X2S5X6_9BACI</name>
<dbReference type="EMBL" id="WMIB01000012">
    <property type="protein sequence ID" value="MTH54264.1"/>
    <property type="molecule type" value="Genomic_DNA"/>
</dbReference>
<dbReference type="InterPro" id="IPR035437">
    <property type="entry name" value="SNase_OB-fold_sf"/>
</dbReference>
<dbReference type="CDD" id="cd00175">
    <property type="entry name" value="SNc"/>
    <property type="match status" value="1"/>
</dbReference>
<proteinExistence type="predicted"/>
<dbReference type="PROSITE" id="PS01284">
    <property type="entry name" value="TNASE_2"/>
    <property type="match status" value="1"/>
</dbReference>
<evidence type="ECO:0000313" key="7">
    <source>
        <dbReference type="EMBL" id="MTH54264.1"/>
    </source>
</evidence>
<dbReference type="OrthoDB" id="4376109at2"/>
<keyword evidence="5" id="KW-0472">Membrane</keyword>
<evidence type="ECO:0000313" key="8">
    <source>
        <dbReference type="Proteomes" id="UP000434639"/>
    </source>
</evidence>
<protein>
    <recommendedName>
        <fullName evidence="6">TNase-like domain-containing protein</fullName>
    </recommendedName>
</protein>
<dbReference type="GO" id="GO:0003676">
    <property type="term" value="F:nucleic acid binding"/>
    <property type="evidence" value="ECO:0007669"/>
    <property type="project" value="InterPro"/>
</dbReference>
<dbReference type="AlphaFoldDB" id="A0A7X2S5X6"/>
<keyword evidence="5" id="KW-1133">Transmembrane helix</keyword>
<sequence length="360" mass="39482">MNFGGKMKKILAFLLFIAASFTIVALFGNYGIAFTVAALLLWGARVISAKRYLTFRYKLLPVLFSIFAFMLVTGCSMSAEPAEEKQAAKEEKIAGDTAKKPEETQEAKEEPKAEKAAPATAPASDSAPAKKEAVKPKAVSKGLKATVIRAVDGDTLEVKVSDTGKTEKIRLILVDTPETKHPQLGVQPFGKEASAFTADELTGKNVELEKDVTERDRYGRVLAYVWIDGVNFNKLLIEKGLARVAIYQPDVKHVDEFRAAQEKAQQAGKGIWSIENYVQEDGYVTKEEPKPEPKPEAQPAPKQGAASKQEEQPSGSCDIKGNQSGIYHVPRSTYYERTKAEVMFCSVEEAEAAGYRAPKR</sequence>
<dbReference type="SMART" id="SM00318">
    <property type="entry name" value="SNc"/>
    <property type="match status" value="1"/>
</dbReference>
<feature type="domain" description="TNase-like" evidence="6">
    <location>
        <begin position="141"/>
        <end position="274"/>
    </location>
</feature>
<feature type="transmembrane region" description="Helical" evidence="5">
    <location>
        <begin position="30"/>
        <end position="47"/>
    </location>
</feature>
<evidence type="ECO:0000256" key="3">
    <source>
        <dbReference type="ARBA" id="ARBA00022801"/>
    </source>
</evidence>
<dbReference type="InterPro" id="IPR016071">
    <property type="entry name" value="Staphylococal_nuclease_OB-fold"/>
</dbReference>
<evidence type="ECO:0000256" key="2">
    <source>
        <dbReference type="ARBA" id="ARBA00022759"/>
    </source>
</evidence>
<dbReference type="PANTHER" id="PTHR12302:SF3">
    <property type="entry name" value="SERINE_THREONINE-PROTEIN KINASE 31"/>
    <property type="match status" value="1"/>
</dbReference>
<gene>
    <name evidence="7" type="ORF">GKZ89_12705</name>
</gene>
<dbReference type="InterPro" id="IPR002071">
    <property type="entry name" value="Thermonucl_AS"/>
</dbReference>
<evidence type="ECO:0000256" key="1">
    <source>
        <dbReference type="ARBA" id="ARBA00022722"/>
    </source>
</evidence>
<keyword evidence="1" id="KW-0540">Nuclease</keyword>
<dbReference type="Gene3D" id="2.40.50.90">
    <property type="match status" value="1"/>
</dbReference>
<feature type="region of interest" description="Disordered" evidence="4">
    <location>
        <begin position="284"/>
        <end position="325"/>
    </location>
</feature>
<comment type="caution">
    <text evidence="7">The sequence shown here is derived from an EMBL/GenBank/DDBJ whole genome shotgun (WGS) entry which is preliminary data.</text>
</comment>
<dbReference type="PANTHER" id="PTHR12302">
    <property type="entry name" value="EBNA2 BINDING PROTEIN P100"/>
    <property type="match status" value="1"/>
</dbReference>
<evidence type="ECO:0000256" key="5">
    <source>
        <dbReference type="SAM" id="Phobius"/>
    </source>
</evidence>
<evidence type="ECO:0000256" key="4">
    <source>
        <dbReference type="SAM" id="MobiDB-lite"/>
    </source>
</evidence>
<feature type="compositionally biased region" description="Low complexity" evidence="4">
    <location>
        <begin position="297"/>
        <end position="306"/>
    </location>
</feature>
<dbReference type="Proteomes" id="UP000434639">
    <property type="component" value="Unassembled WGS sequence"/>
</dbReference>
<feature type="compositionally biased region" description="Basic and acidic residues" evidence="4">
    <location>
        <begin position="284"/>
        <end position="295"/>
    </location>
</feature>
<dbReference type="PROSITE" id="PS50830">
    <property type="entry name" value="TNASE_3"/>
    <property type="match status" value="1"/>
</dbReference>
<dbReference type="Pfam" id="PF00565">
    <property type="entry name" value="SNase"/>
    <property type="match status" value="1"/>
</dbReference>
<feature type="region of interest" description="Disordered" evidence="4">
    <location>
        <begin position="83"/>
        <end position="135"/>
    </location>
</feature>
<organism evidence="7 8">
    <name type="scientific">Metabacillus mangrovi</name>
    <dbReference type="NCBI Taxonomy" id="1491830"/>
    <lineage>
        <taxon>Bacteria</taxon>
        <taxon>Bacillati</taxon>
        <taxon>Bacillota</taxon>
        <taxon>Bacilli</taxon>
        <taxon>Bacillales</taxon>
        <taxon>Bacillaceae</taxon>
        <taxon>Metabacillus</taxon>
    </lineage>
</organism>
<keyword evidence="3" id="KW-0378">Hydrolase</keyword>
<keyword evidence="5" id="KW-0812">Transmembrane</keyword>
<keyword evidence="8" id="KW-1185">Reference proteome</keyword>
<evidence type="ECO:0000259" key="6">
    <source>
        <dbReference type="PROSITE" id="PS50830"/>
    </source>
</evidence>
<dbReference type="GO" id="GO:0016787">
    <property type="term" value="F:hydrolase activity"/>
    <property type="evidence" value="ECO:0007669"/>
    <property type="project" value="UniProtKB-KW"/>
</dbReference>